<dbReference type="InterPro" id="IPR027304">
    <property type="entry name" value="Trigger_fact/SurA_dom_sf"/>
</dbReference>
<evidence type="ECO:0000256" key="3">
    <source>
        <dbReference type="ARBA" id="ARBA00013194"/>
    </source>
</evidence>
<dbReference type="GO" id="GO:0051083">
    <property type="term" value="P:'de novo' cotranslational protein folding"/>
    <property type="evidence" value="ECO:0007669"/>
    <property type="project" value="TreeGrafter"/>
</dbReference>
<gene>
    <name evidence="12" type="primary">tig</name>
    <name evidence="16" type="ORF">EDD61_103111</name>
</gene>
<protein>
    <recommendedName>
        <fullName evidence="4 12">Trigger factor</fullName>
        <shortName evidence="12">TF</shortName>
        <ecNumber evidence="3 12">5.2.1.8</ecNumber>
    </recommendedName>
    <alternativeName>
        <fullName evidence="11 12">PPIase</fullName>
    </alternativeName>
</protein>
<dbReference type="Proteomes" id="UP000295773">
    <property type="component" value="Unassembled WGS sequence"/>
</dbReference>
<dbReference type="GeneID" id="73795324"/>
<dbReference type="GO" id="GO:0051301">
    <property type="term" value="P:cell division"/>
    <property type="evidence" value="ECO:0007669"/>
    <property type="project" value="UniProtKB-KW"/>
</dbReference>
<dbReference type="GO" id="GO:0043335">
    <property type="term" value="P:protein unfolding"/>
    <property type="evidence" value="ECO:0007669"/>
    <property type="project" value="TreeGrafter"/>
</dbReference>
<dbReference type="Gene3D" id="3.30.70.1050">
    <property type="entry name" value="Trigger factor ribosome-binding domain"/>
    <property type="match status" value="1"/>
</dbReference>
<dbReference type="NCBIfam" id="TIGR00115">
    <property type="entry name" value="tig"/>
    <property type="match status" value="1"/>
</dbReference>
<keyword evidence="9 12" id="KW-0131">Cell cycle</keyword>
<feature type="domain" description="PPIase FKBP-type" evidence="15">
    <location>
        <begin position="162"/>
        <end position="263"/>
    </location>
</feature>
<comment type="subcellular location">
    <subcellularLocation>
        <location evidence="12">Cytoplasm</location>
    </subcellularLocation>
    <text evidence="12">About half TF is bound to the ribosome near the polypeptide exit tunnel while the other half is free in the cytoplasm.</text>
</comment>
<evidence type="ECO:0000256" key="1">
    <source>
        <dbReference type="ARBA" id="ARBA00000971"/>
    </source>
</evidence>
<dbReference type="Pfam" id="PF00254">
    <property type="entry name" value="FKBP_C"/>
    <property type="match status" value="1"/>
</dbReference>
<dbReference type="GO" id="GO:0043022">
    <property type="term" value="F:ribosome binding"/>
    <property type="evidence" value="ECO:0007669"/>
    <property type="project" value="TreeGrafter"/>
</dbReference>
<evidence type="ECO:0000256" key="11">
    <source>
        <dbReference type="ARBA" id="ARBA00029986"/>
    </source>
</evidence>
<dbReference type="PANTHER" id="PTHR30560">
    <property type="entry name" value="TRIGGER FACTOR CHAPERONE AND PEPTIDYL-PROLYL CIS/TRANS ISOMERASE"/>
    <property type="match status" value="1"/>
</dbReference>
<dbReference type="InterPro" id="IPR005215">
    <property type="entry name" value="Trig_fac"/>
</dbReference>
<evidence type="ECO:0000256" key="12">
    <source>
        <dbReference type="HAMAP-Rule" id="MF_00303"/>
    </source>
</evidence>
<evidence type="ECO:0000256" key="2">
    <source>
        <dbReference type="ARBA" id="ARBA00005464"/>
    </source>
</evidence>
<reference evidence="16 17" key="1">
    <citation type="submission" date="2019-03" db="EMBL/GenBank/DDBJ databases">
        <title>Genomic Encyclopedia of Type Strains, Phase IV (KMG-IV): sequencing the most valuable type-strain genomes for metagenomic binning, comparative biology and taxonomic classification.</title>
        <authorList>
            <person name="Goeker M."/>
        </authorList>
    </citation>
    <scope>NUCLEOTIDE SEQUENCE [LARGE SCALE GENOMIC DNA]</scope>
    <source>
        <strain evidence="16 17">DSM 29481</strain>
    </source>
</reference>
<evidence type="ECO:0000313" key="16">
    <source>
        <dbReference type="EMBL" id="TCU62697.1"/>
    </source>
</evidence>
<evidence type="ECO:0000256" key="4">
    <source>
        <dbReference type="ARBA" id="ARBA00016902"/>
    </source>
</evidence>
<dbReference type="Pfam" id="PF05698">
    <property type="entry name" value="Trigger_C"/>
    <property type="match status" value="1"/>
</dbReference>
<keyword evidence="6 12" id="KW-0697">Rotamase</keyword>
<dbReference type="AlphaFoldDB" id="A0A4R3TKM8"/>
<dbReference type="InterPro" id="IPR037041">
    <property type="entry name" value="Trigger_fac_C_sf"/>
</dbReference>
<dbReference type="InterPro" id="IPR008881">
    <property type="entry name" value="Trigger_fac_ribosome-bd_bac"/>
</dbReference>
<dbReference type="InterPro" id="IPR008880">
    <property type="entry name" value="Trigger_fac_C"/>
</dbReference>
<evidence type="ECO:0000256" key="13">
    <source>
        <dbReference type="PROSITE-ProRule" id="PRU00277"/>
    </source>
</evidence>
<evidence type="ECO:0000256" key="7">
    <source>
        <dbReference type="ARBA" id="ARBA00023186"/>
    </source>
</evidence>
<dbReference type="EMBL" id="SMBP01000003">
    <property type="protein sequence ID" value="TCU62697.1"/>
    <property type="molecule type" value="Genomic_DNA"/>
</dbReference>
<dbReference type="Pfam" id="PF05697">
    <property type="entry name" value="Trigger_N"/>
    <property type="match status" value="1"/>
</dbReference>
<keyword evidence="17" id="KW-1185">Reference proteome</keyword>
<evidence type="ECO:0000256" key="10">
    <source>
        <dbReference type="ARBA" id="ARBA00024849"/>
    </source>
</evidence>
<keyword evidence="8 12" id="KW-0413">Isomerase</keyword>
<evidence type="ECO:0000256" key="9">
    <source>
        <dbReference type="ARBA" id="ARBA00023306"/>
    </source>
</evidence>
<dbReference type="PANTHER" id="PTHR30560:SF3">
    <property type="entry name" value="TRIGGER FACTOR-LIKE PROTEIN TIG, CHLOROPLASTIC"/>
    <property type="match status" value="1"/>
</dbReference>
<dbReference type="PIRSF" id="PIRSF003095">
    <property type="entry name" value="Trigger_factor"/>
    <property type="match status" value="1"/>
</dbReference>
<dbReference type="InterPro" id="IPR046357">
    <property type="entry name" value="PPIase_dom_sf"/>
</dbReference>
<evidence type="ECO:0000256" key="6">
    <source>
        <dbReference type="ARBA" id="ARBA00023110"/>
    </source>
</evidence>
<dbReference type="Gene3D" id="1.10.3120.10">
    <property type="entry name" value="Trigger factor, C-terminal domain"/>
    <property type="match status" value="1"/>
</dbReference>
<comment type="catalytic activity">
    <reaction evidence="1 12 13">
        <text>[protein]-peptidylproline (omega=180) = [protein]-peptidylproline (omega=0)</text>
        <dbReference type="Rhea" id="RHEA:16237"/>
        <dbReference type="Rhea" id="RHEA-COMP:10747"/>
        <dbReference type="Rhea" id="RHEA-COMP:10748"/>
        <dbReference type="ChEBI" id="CHEBI:83833"/>
        <dbReference type="ChEBI" id="CHEBI:83834"/>
        <dbReference type="EC" id="5.2.1.8"/>
    </reaction>
</comment>
<name>A0A4R3TKM8_9FIRM</name>
<comment type="function">
    <text evidence="10 12">Involved in protein export. Acts as a chaperone by maintaining the newly synthesized protein in an open conformation. Functions as a peptidyl-prolyl cis-trans isomerase.</text>
</comment>
<accession>A0A4R3TKM8</accession>
<organism evidence="16 17">
    <name type="scientific">Longicatena caecimuris</name>
    <dbReference type="NCBI Taxonomy" id="1796635"/>
    <lineage>
        <taxon>Bacteria</taxon>
        <taxon>Bacillati</taxon>
        <taxon>Bacillota</taxon>
        <taxon>Erysipelotrichia</taxon>
        <taxon>Erysipelotrichales</taxon>
        <taxon>Erysipelotrichaceae</taxon>
        <taxon>Longicatena</taxon>
    </lineage>
</organism>
<dbReference type="SUPFAM" id="SSF102735">
    <property type="entry name" value="Trigger factor ribosome-binding domain"/>
    <property type="match status" value="1"/>
</dbReference>
<dbReference type="GO" id="GO:0015031">
    <property type="term" value="P:protein transport"/>
    <property type="evidence" value="ECO:0007669"/>
    <property type="project" value="UniProtKB-UniRule"/>
</dbReference>
<dbReference type="SUPFAM" id="SSF109998">
    <property type="entry name" value="Triger factor/SurA peptide-binding domain-like"/>
    <property type="match status" value="1"/>
</dbReference>
<evidence type="ECO:0000259" key="15">
    <source>
        <dbReference type="PROSITE" id="PS50059"/>
    </source>
</evidence>
<evidence type="ECO:0000256" key="14">
    <source>
        <dbReference type="RuleBase" id="RU003914"/>
    </source>
</evidence>
<dbReference type="GO" id="GO:0005737">
    <property type="term" value="C:cytoplasm"/>
    <property type="evidence" value="ECO:0007669"/>
    <property type="project" value="UniProtKB-SubCell"/>
</dbReference>
<keyword evidence="5 12" id="KW-0132">Cell division</keyword>
<dbReference type="RefSeq" id="WP_008688968.1">
    <property type="nucleotide sequence ID" value="NZ_AP024510.1"/>
</dbReference>
<dbReference type="GO" id="GO:0003755">
    <property type="term" value="F:peptidyl-prolyl cis-trans isomerase activity"/>
    <property type="evidence" value="ECO:0007669"/>
    <property type="project" value="UniProtKB-UniRule"/>
</dbReference>
<evidence type="ECO:0000256" key="8">
    <source>
        <dbReference type="ARBA" id="ARBA00023235"/>
    </source>
</evidence>
<proteinExistence type="inferred from homology"/>
<keyword evidence="7 12" id="KW-0143">Chaperone</keyword>
<comment type="similarity">
    <text evidence="2 12 14">Belongs to the FKBP-type PPIase family. Tig subfamily.</text>
</comment>
<dbReference type="GO" id="GO:0044183">
    <property type="term" value="F:protein folding chaperone"/>
    <property type="evidence" value="ECO:0007669"/>
    <property type="project" value="TreeGrafter"/>
</dbReference>
<sequence length="425" mass="47341">MSSTWELKEKSTGELTTTVEGDAWKAAQKKAFGKLSKKVNLPGFRKGHAPEALVRKQISTQNILMEAIDEVAGEALSDGIKEHDLWVVSRPSLGIDSIDEDKVTFKFTVTVKPEVKLGAYKNLDIKKDDAAVSDEDVEAELTSLQERFADLVIKEDGKVENGDTAVIDFEGFKDGVAFEGGKAEAYPLVIGSGSFIPGFEEQLLGMKSEETKEINVTFPEEYQAEELAGQPVVFKVTVHDIKEKVLPEVNDELIKQAEIKDVETVDAYKEYARKNLETSKANAANQKFENELLTAVTDAAEVEIPDVMVEEETDTLVNEFAQRLQSQGFSLDQFKQVTGQTDEMIREEMGKDAYNKVKVRLVLEAIAAEEKMEISDEEVEKELETVATTYNMPLEQVKQLISKDAIAYDLRIRKALELLKETAGK</sequence>
<evidence type="ECO:0000313" key="17">
    <source>
        <dbReference type="Proteomes" id="UP000295773"/>
    </source>
</evidence>
<dbReference type="HAMAP" id="MF_00303">
    <property type="entry name" value="Trigger_factor_Tig"/>
    <property type="match status" value="1"/>
</dbReference>
<dbReference type="SUPFAM" id="SSF54534">
    <property type="entry name" value="FKBP-like"/>
    <property type="match status" value="1"/>
</dbReference>
<dbReference type="FunFam" id="3.10.50.40:FF:000001">
    <property type="entry name" value="Trigger factor"/>
    <property type="match status" value="1"/>
</dbReference>
<keyword evidence="12" id="KW-0963">Cytoplasm</keyword>
<dbReference type="EC" id="5.2.1.8" evidence="3 12"/>
<dbReference type="InterPro" id="IPR036611">
    <property type="entry name" value="Trigger_fac_ribosome-bd_sf"/>
</dbReference>
<comment type="domain">
    <text evidence="12">Consists of 3 domains; the N-terminus binds the ribosome, the middle domain has PPIase activity, while the C-terminus has intrinsic chaperone activity on its own.</text>
</comment>
<dbReference type="PROSITE" id="PS50059">
    <property type="entry name" value="FKBP_PPIASE"/>
    <property type="match status" value="1"/>
</dbReference>
<evidence type="ECO:0000256" key="5">
    <source>
        <dbReference type="ARBA" id="ARBA00022618"/>
    </source>
</evidence>
<dbReference type="Gene3D" id="3.10.50.40">
    <property type="match status" value="1"/>
</dbReference>
<dbReference type="InterPro" id="IPR001179">
    <property type="entry name" value="PPIase_FKBP_dom"/>
</dbReference>
<comment type="caution">
    <text evidence="16">The sequence shown here is derived from an EMBL/GenBank/DDBJ whole genome shotgun (WGS) entry which is preliminary data.</text>
</comment>